<dbReference type="PANTHER" id="PTHR21310:SF40">
    <property type="entry name" value="AMINOGLYCOSIDE PHOSPHOTRANSFERASE DOMAIN-CONTAINING PROTEIN-RELATED"/>
    <property type="match status" value="1"/>
</dbReference>
<evidence type="ECO:0000313" key="3">
    <source>
        <dbReference type="Proteomes" id="UP000272400"/>
    </source>
</evidence>
<keyword evidence="3" id="KW-1185">Reference proteome</keyword>
<dbReference type="InterPro" id="IPR041726">
    <property type="entry name" value="ACAD10_11_N"/>
</dbReference>
<organism evidence="2 3">
    <name type="scientific">Actinocorallia herbida</name>
    <dbReference type="NCBI Taxonomy" id="58109"/>
    <lineage>
        <taxon>Bacteria</taxon>
        <taxon>Bacillati</taxon>
        <taxon>Actinomycetota</taxon>
        <taxon>Actinomycetes</taxon>
        <taxon>Streptosporangiales</taxon>
        <taxon>Thermomonosporaceae</taxon>
        <taxon>Actinocorallia</taxon>
    </lineage>
</organism>
<gene>
    <name evidence="2" type="ORF">EDD29_7622</name>
</gene>
<comment type="caution">
    <text evidence="2">The sequence shown here is derived from an EMBL/GenBank/DDBJ whole genome shotgun (WGS) entry which is preliminary data.</text>
</comment>
<dbReference type="GO" id="GO:0016301">
    <property type="term" value="F:kinase activity"/>
    <property type="evidence" value="ECO:0007669"/>
    <property type="project" value="UniProtKB-KW"/>
</dbReference>
<dbReference type="Pfam" id="PF01636">
    <property type="entry name" value="APH"/>
    <property type="match status" value="1"/>
</dbReference>
<evidence type="ECO:0000259" key="1">
    <source>
        <dbReference type="Pfam" id="PF01636"/>
    </source>
</evidence>
<proteinExistence type="predicted"/>
<dbReference type="SUPFAM" id="SSF56112">
    <property type="entry name" value="Protein kinase-like (PK-like)"/>
    <property type="match status" value="1"/>
</dbReference>
<keyword evidence="2" id="KW-0808">Transferase</keyword>
<dbReference type="InterPro" id="IPR002575">
    <property type="entry name" value="Aminoglycoside_PTrfase"/>
</dbReference>
<dbReference type="RefSeq" id="WP_123668934.1">
    <property type="nucleotide sequence ID" value="NZ_RJKE01000001.1"/>
</dbReference>
<reference evidence="2 3" key="1">
    <citation type="submission" date="2018-11" db="EMBL/GenBank/DDBJ databases">
        <title>Sequencing the genomes of 1000 actinobacteria strains.</title>
        <authorList>
            <person name="Klenk H.-P."/>
        </authorList>
    </citation>
    <scope>NUCLEOTIDE SEQUENCE [LARGE SCALE GENOMIC DNA]</scope>
    <source>
        <strain evidence="2 3">DSM 44254</strain>
    </source>
</reference>
<dbReference type="InterPro" id="IPR011009">
    <property type="entry name" value="Kinase-like_dom_sf"/>
</dbReference>
<dbReference type="EMBL" id="RJKE01000001">
    <property type="protein sequence ID" value="ROO89912.1"/>
    <property type="molecule type" value="Genomic_DNA"/>
</dbReference>
<dbReference type="OrthoDB" id="3339041at2"/>
<dbReference type="Gene3D" id="3.30.200.20">
    <property type="entry name" value="Phosphorylase Kinase, domain 1"/>
    <property type="match status" value="1"/>
</dbReference>
<protein>
    <submittedName>
        <fullName evidence="2">Aminoglycoside phosphotransferase (APT) family kinase protein</fullName>
    </submittedName>
</protein>
<dbReference type="PANTHER" id="PTHR21310">
    <property type="entry name" value="AMINOGLYCOSIDE PHOSPHOTRANSFERASE-RELATED-RELATED"/>
    <property type="match status" value="1"/>
</dbReference>
<dbReference type="Proteomes" id="UP000272400">
    <property type="component" value="Unassembled WGS sequence"/>
</dbReference>
<accession>A0A3N1D8P8</accession>
<sequence>MPVPDQRDPELTRAVLEGWLTGRLPDARVERLETPSTSGFSAETLLFTAGGADYVAKVAPTGYQIFPEPRFEEQYEVLRELRSRGLLVPEVFWYEPDASLLGAPFFVMAAYPGRAPSDMPTYHQEGWVTEIGPDERGALWDAGLRAMASIHHQDVKGLEYVDQTKYGPTGWVQRVAYWEHYLSWGYSGKVPVADRALEWLRANAPVEERPPGLLWGDSRIGNLLFVEGEVTAILDWEMVTLGQPEEDLSWYLYLDRHHKEAVGSEGLPGFPTREETIARYAGLLGRDLDDLRPYDVLSGLKFAAVMARIGQLFIHYGLVGPDDPFPYDNTATRVLENVLDELS</sequence>
<keyword evidence="2" id="KW-0418">Kinase</keyword>
<dbReference type="InterPro" id="IPR051678">
    <property type="entry name" value="AGP_Transferase"/>
</dbReference>
<dbReference type="Gene3D" id="3.90.1200.10">
    <property type="match status" value="1"/>
</dbReference>
<dbReference type="AlphaFoldDB" id="A0A3N1D8P8"/>
<dbReference type="CDD" id="cd05154">
    <property type="entry name" value="ACAD10_11_N-like"/>
    <property type="match status" value="1"/>
</dbReference>
<feature type="domain" description="Aminoglycoside phosphotransferase" evidence="1">
    <location>
        <begin position="37"/>
        <end position="256"/>
    </location>
</feature>
<evidence type="ECO:0000313" key="2">
    <source>
        <dbReference type="EMBL" id="ROO89912.1"/>
    </source>
</evidence>
<name>A0A3N1D8P8_9ACTN</name>